<dbReference type="SUPFAM" id="SSF53756">
    <property type="entry name" value="UDP-Glycosyltransferase/glycogen phosphorylase"/>
    <property type="match status" value="1"/>
</dbReference>
<organism evidence="2 3">
    <name type="scientific">Saccharothrix variisporea</name>
    <dbReference type="NCBI Taxonomy" id="543527"/>
    <lineage>
        <taxon>Bacteria</taxon>
        <taxon>Bacillati</taxon>
        <taxon>Actinomycetota</taxon>
        <taxon>Actinomycetes</taxon>
        <taxon>Pseudonocardiales</taxon>
        <taxon>Pseudonocardiaceae</taxon>
        <taxon>Saccharothrix</taxon>
    </lineage>
</organism>
<name>A0A495X3P8_9PSEU</name>
<dbReference type="EMBL" id="RBXR01000001">
    <property type="protein sequence ID" value="RKT68871.1"/>
    <property type="molecule type" value="Genomic_DNA"/>
</dbReference>
<evidence type="ECO:0000259" key="1">
    <source>
        <dbReference type="Pfam" id="PF22772"/>
    </source>
</evidence>
<accession>A0A495X3P8</accession>
<keyword evidence="3" id="KW-1185">Reference proteome</keyword>
<proteinExistence type="predicted"/>
<dbReference type="InterPro" id="IPR055050">
    <property type="entry name" value="WsaF_C"/>
</dbReference>
<feature type="domain" description="WsaF C-terminal" evidence="1">
    <location>
        <begin position="243"/>
        <end position="363"/>
    </location>
</feature>
<dbReference type="RefSeq" id="WP_246029677.1">
    <property type="nucleotide sequence ID" value="NZ_JBIUBA010000044.1"/>
</dbReference>
<evidence type="ECO:0000313" key="2">
    <source>
        <dbReference type="EMBL" id="RKT68871.1"/>
    </source>
</evidence>
<dbReference type="AlphaFoldDB" id="A0A495X3P8"/>
<reference evidence="2 3" key="1">
    <citation type="submission" date="2018-10" db="EMBL/GenBank/DDBJ databases">
        <title>Sequencing the genomes of 1000 actinobacteria strains.</title>
        <authorList>
            <person name="Klenk H.-P."/>
        </authorList>
    </citation>
    <scope>NUCLEOTIDE SEQUENCE [LARGE SCALE GENOMIC DNA]</scope>
    <source>
        <strain evidence="2 3">DSM 43911</strain>
    </source>
</reference>
<gene>
    <name evidence="2" type="ORF">DFJ66_2064</name>
</gene>
<dbReference type="Gene3D" id="3.40.50.2000">
    <property type="entry name" value="Glycogen Phosphorylase B"/>
    <property type="match status" value="1"/>
</dbReference>
<evidence type="ECO:0000313" key="3">
    <source>
        <dbReference type="Proteomes" id="UP000272729"/>
    </source>
</evidence>
<dbReference type="Pfam" id="PF22772">
    <property type="entry name" value="WsaF_C"/>
    <property type="match status" value="1"/>
</dbReference>
<comment type="caution">
    <text evidence="2">The sequence shown here is derived from an EMBL/GenBank/DDBJ whole genome shotgun (WGS) entry which is preliminary data.</text>
</comment>
<protein>
    <recommendedName>
        <fullName evidence="1">WsaF C-terminal domain-containing protein</fullName>
    </recommendedName>
</protein>
<sequence length="405" mass="44593">MKPVQVIRRRAHQVSRIVREQGVRGVSARALRMAAKRLGADSEVFPVRLEDVRAADLGERRPVVVPPVPADGSLTINWISTPPAPGSGGHTTMFRLIQHLESLGHTCRLYLYDVYGSRAVDHEPVIRAAYPGFRGPVLDVTAGMADAHAVFATAWMTAYPAFNDRCAGKRFYLVQDYEPWFFPVGGLSALAENTYRMGFHGFTAGRFLAEKLRTDVGMPADWFDFGCDADRYHLREGVARDGVVFYARRLAPRRAIEVGLLALEVFAERHPDIAIHTYGEKIGSLGPKHVDHGLVTPDQLNDIYNRCYAGLSLSMTNVSLVPHEMLAAGCIPVVNEANHNRVVLDNDHVRYAPATPHDLARALSDVVTTPDFAALAQAASASVSGRSWDAAGHELEKVLRRELLV</sequence>
<dbReference type="Proteomes" id="UP000272729">
    <property type="component" value="Unassembled WGS sequence"/>
</dbReference>
<dbReference type="Gene3D" id="3.40.50.11090">
    <property type="match status" value="1"/>
</dbReference>